<dbReference type="Gene3D" id="2.40.128.270">
    <property type="match status" value="1"/>
</dbReference>
<dbReference type="Pfam" id="PF09619">
    <property type="entry name" value="YscW"/>
    <property type="match status" value="1"/>
</dbReference>
<comment type="caution">
    <text evidence="2">The sequence shown here is derived from an EMBL/GenBank/DDBJ whole genome shotgun (WGS) entry which is preliminary data.</text>
</comment>
<dbReference type="AlphaFoldDB" id="A0A0F9VJ45"/>
<organism evidence="2">
    <name type="scientific">marine sediment metagenome</name>
    <dbReference type="NCBI Taxonomy" id="412755"/>
    <lineage>
        <taxon>unclassified sequences</taxon>
        <taxon>metagenomes</taxon>
        <taxon>ecological metagenomes</taxon>
    </lineage>
</organism>
<dbReference type="PANTHER" id="PTHR38013:SF1">
    <property type="entry name" value="GLYCOPROTEIN_POLYSACCHARIDE METABOLISM"/>
    <property type="match status" value="1"/>
</dbReference>
<name>A0A0F9VJ45_9ZZZZ</name>
<accession>A0A0F9VJ45</accession>
<evidence type="ECO:0000313" key="2">
    <source>
        <dbReference type="EMBL" id="KKO04080.1"/>
    </source>
</evidence>
<evidence type="ECO:0000259" key="1">
    <source>
        <dbReference type="Pfam" id="PF03724"/>
    </source>
</evidence>
<dbReference type="InterPro" id="IPR005184">
    <property type="entry name" value="DUF306_Meta_HslJ"/>
</dbReference>
<dbReference type="EMBL" id="LAZR01000024">
    <property type="protein sequence ID" value="KKO04080.1"/>
    <property type="molecule type" value="Genomic_DNA"/>
</dbReference>
<protein>
    <recommendedName>
        <fullName evidence="1">DUF306 domain-containing protein</fullName>
    </recommendedName>
</protein>
<dbReference type="InterPro" id="IPR053196">
    <property type="entry name" value="Lipoprotein_YbaY-like"/>
</dbReference>
<reference evidence="2" key="1">
    <citation type="journal article" date="2015" name="Nature">
        <title>Complex archaea that bridge the gap between prokaryotes and eukaryotes.</title>
        <authorList>
            <person name="Spang A."/>
            <person name="Saw J.H."/>
            <person name="Jorgensen S.L."/>
            <person name="Zaremba-Niedzwiedzka K."/>
            <person name="Martijn J."/>
            <person name="Lind A.E."/>
            <person name="van Eijk R."/>
            <person name="Schleper C."/>
            <person name="Guy L."/>
            <person name="Ettema T.J."/>
        </authorList>
    </citation>
    <scope>NUCLEOTIDE SEQUENCE</scope>
</reference>
<dbReference type="InterPro" id="IPR038670">
    <property type="entry name" value="HslJ-like_sf"/>
</dbReference>
<feature type="domain" description="DUF306" evidence="1">
    <location>
        <begin position="266"/>
        <end position="367"/>
    </location>
</feature>
<dbReference type="PANTHER" id="PTHR38013">
    <property type="entry name" value="GLYCOPROTEIN/POLYSACCHARIDE METABOLISM"/>
    <property type="match status" value="1"/>
</dbReference>
<sequence>MHITPAHLLLIGLTSVFAAGCSNLASQATTDDGDNQELPAPATEQVIGSISYRERIALPDGSVAHIKLSDVSRADAPATLLAEQNTTLFGKQVPVPFSLKVEPAMFDARMRYSVSAQIRSVEGQLLWTTDSANLIDVTQPVVDLGTLMMIKINGAVADDAEIVDVDAFLPFTANGNEPGWTLKVDSERMSLSRQNDPITILTPTPTTTREDDSYRFNASTEANSVIVDVTPELCRDSMTGMPYPYEASVKVNGETLKGCGGAPDSLLTGREWIVEDVDSKGVIDNTQMSLNFTLDGLLGGRAACNHYTTSYQLTGEGLSTQAIASTQKACAPALMNQDEHFLEVLGDIQRFELDETGALLLYTTDNRSIKARALPSTEQEAE</sequence>
<gene>
    <name evidence="2" type="ORF">LCGC14_0089740</name>
</gene>
<dbReference type="Pfam" id="PF03724">
    <property type="entry name" value="META"/>
    <property type="match status" value="1"/>
</dbReference>
<proteinExistence type="predicted"/>
<dbReference type="InterPro" id="IPR039366">
    <property type="entry name" value="Pilotin"/>
</dbReference>